<organism evidence="1 2">
    <name type="scientific">Geobacter soli</name>
    <dbReference type="NCBI Taxonomy" id="1510391"/>
    <lineage>
        <taxon>Bacteria</taxon>
        <taxon>Pseudomonadati</taxon>
        <taxon>Thermodesulfobacteriota</taxon>
        <taxon>Desulfuromonadia</taxon>
        <taxon>Geobacterales</taxon>
        <taxon>Geobacteraceae</taxon>
        <taxon>Geobacter</taxon>
    </lineage>
</organism>
<evidence type="ECO:0000313" key="1">
    <source>
        <dbReference type="EMBL" id="KIE42630.1"/>
    </source>
</evidence>
<evidence type="ECO:0000313" key="2">
    <source>
        <dbReference type="Proteomes" id="UP000031433"/>
    </source>
</evidence>
<comment type="caution">
    <text evidence="1">The sequence shown here is derived from an EMBL/GenBank/DDBJ whole genome shotgun (WGS) entry which is preliminary data.</text>
</comment>
<reference evidence="1 2" key="1">
    <citation type="submission" date="2015-01" db="EMBL/GenBank/DDBJ databases">
        <title>Genome sequence of the anaerobic bacterium Geobacter soli GSS01, a dissimilatory Fe(III) reducer from soil.</title>
        <authorList>
            <person name="Yang G."/>
            <person name="Zhou S."/>
        </authorList>
    </citation>
    <scope>NUCLEOTIDE SEQUENCE [LARGE SCALE GENOMIC DNA]</scope>
    <source>
        <strain evidence="1 2">GSS01</strain>
    </source>
</reference>
<dbReference type="AlphaFoldDB" id="A0A0C1U4D6"/>
<accession>A0A0C1U4D6</accession>
<sequence>MNITYYKRVNAAELPAEAIAETHLFCVDVDDLSGRAIEMISTINDTSWISGLGPIPRTSYETIALKTAAKLVEIFQTADGNIGAEFGEYVVSMSAGDCLGAKLGHTVLPLSELWKEQLSGNPGFDFHTESHNNRIAFGEAKYNSNQSSYTDAASQVQDFIDADKDKMDAVHLMHLASGEAMDAFLEGSRGLAIAFSLHSKNHEKILANALASDFVQALCKKADELYVIGVRT</sequence>
<name>A0A0C1U4D6_9BACT</name>
<proteinExistence type="predicted"/>
<protein>
    <recommendedName>
        <fullName evidence="3">Anti-bacteriophage protein A/HamA C-terminal domain-containing protein</fullName>
    </recommendedName>
</protein>
<dbReference type="Proteomes" id="UP000031433">
    <property type="component" value="Unassembled WGS sequence"/>
</dbReference>
<dbReference type="RefSeq" id="WP_152609747.1">
    <property type="nucleotide sequence ID" value="NZ_JXBL01000001.1"/>
</dbReference>
<keyword evidence="2" id="KW-1185">Reference proteome</keyword>
<dbReference type="EMBL" id="JXBL01000001">
    <property type="protein sequence ID" value="KIE42630.1"/>
    <property type="molecule type" value="Genomic_DNA"/>
</dbReference>
<gene>
    <name evidence="1" type="ORF">SE37_08320</name>
</gene>
<evidence type="ECO:0008006" key="3">
    <source>
        <dbReference type="Google" id="ProtNLM"/>
    </source>
</evidence>